<name>B0WF02_CULQU</name>
<dbReference type="STRING" id="7176.B0WF02"/>
<keyword evidence="1" id="KW-0808">Transferase</keyword>
<organism>
    <name type="scientific">Culex quinquefasciatus</name>
    <name type="common">Southern house mosquito</name>
    <name type="synonym">Culex pungens</name>
    <dbReference type="NCBI Taxonomy" id="7176"/>
    <lineage>
        <taxon>Eukaryota</taxon>
        <taxon>Metazoa</taxon>
        <taxon>Ecdysozoa</taxon>
        <taxon>Arthropoda</taxon>
        <taxon>Hexapoda</taxon>
        <taxon>Insecta</taxon>
        <taxon>Pterygota</taxon>
        <taxon>Neoptera</taxon>
        <taxon>Endopterygota</taxon>
        <taxon>Diptera</taxon>
        <taxon>Nematocera</taxon>
        <taxon>Culicoidea</taxon>
        <taxon>Culicidae</taxon>
        <taxon>Culicinae</taxon>
        <taxon>Culicini</taxon>
        <taxon>Culex</taxon>
        <taxon>Culex</taxon>
    </lineage>
</organism>
<evidence type="ECO:0000256" key="1">
    <source>
        <dbReference type="ARBA" id="ARBA00022679"/>
    </source>
</evidence>
<dbReference type="GO" id="GO:0016740">
    <property type="term" value="F:transferase activity"/>
    <property type="evidence" value="ECO:0007669"/>
    <property type="project" value="UniProtKB-KW"/>
</dbReference>
<feature type="compositionally biased region" description="Basic and acidic residues" evidence="2">
    <location>
        <begin position="305"/>
        <end position="362"/>
    </location>
</feature>
<dbReference type="eggNOG" id="ENOG502T8MA">
    <property type="taxonomic scope" value="Eukaryota"/>
</dbReference>
<dbReference type="EnsemblMetazoa" id="CPIJ005802-RA">
    <property type="protein sequence ID" value="CPIJ005802-PA"/>
    <property type="gene ID" value="CPIJ005802"/>
</dbReference>
<dbReference type="InterPro" id="IPR025527">
    <property type="entry name" value="HUWE1/Rev1_UBM"/>
</dbReference>
<dbReference type="KEGG" id="cqu:CpipJ_CPIJ005802"/>
<dbReference type="Pfam" id="PF14377">
    <property type="entry name" value="UBM"/>
    <property type="match status" value="5"/>
</dbReference>
<proteinExistence type="predicted"/>
<keyword evidence="3" id="KW-0732">Signal</keyword>
<evidence type="ECO:0000256" key="3">
    <source>
        <dbReference type="SAM" id="SignalP"/>
    </source>
</evidence>
<accession>B0WF02</accession>
<evidence type="ECO:0000256" key="2">
    <source>
        <dbReference type="SAM" id="MobiDB-lite"/>
    </source>
</evidence>
<dbReference type="AlphaFoldDB" id="B0WF02"/>
<evidence type="ECO:0000313" key="5">
    <source>
        <dbReference type="EnsemblMetazoa" id="CPIJ005802-PA"/>
    </source>
</evidence>
<dbReference type="VEuPathDB" id="VectorBase:CPIJ005802"/>
<keyword evidence="6" id="KW-1185">Reference proteome</keyword>
<protein>
    <submittedName>
        <fullName evidence="4 5">Uncharacterized protein</fullName>
    </submittedName>
</protein>
<reference evidence="4" key="1">
    <citation type="submission" date="2007-03" db="EMBL/GenBank/DDBJ databases">
        <title>Annotation of Culex pipiens quinquefasciatus.</title>
        <authorList>
            <consortium name="The Broad Institute Genome Sequencing Platform"/>
            <person name="Atkinson P.W."/>
            <person name="Hemingway J."/>
            <person name="Christensen B.M."/>
            <person name="Higgs S."/>
            <person name="Kodira C."/>
            <person name="Hannick L."/>
            <person name="Megy K."/>
            <person name="O'Leary S."/>
            <person name="Pearson M."/>
            <person name="Haas B.J."/>
            <person name="Mauceli E."/>
            <person name="Wortman J.R."/>
            <person name="Lee N.H."/>
            <person name="Guigo R."/>
            <person name="Stanke M."/>
            <person name="Alvarado L."/>
            <person name="Amedeo P."/>
            <person name="Antoine C.H."/>
            <person name="Arensburger P."/>
            <person name="Bidwell S.L."/>
            <person name="Crawford M."/>
            <person name="Camaro F."/>
            <person name="Devon K."/>
            <person name="Engels R."/>
            <person name="Hammond M."/>
            <person name="Howarth C."/>
            <person name="Koehrsen M."/>
            <person name="Lawson D."/>
            <person name="Montgomery P."/>
            <person name="Nene V."/>
            <person name="Nusbaum C."/>
            <person name="Puiu D."/>
            <person name="Romero-Severson J."/>
            <person name="Severson D.W."/>
            <person name="Shumway M."/>
            <person name="Sisk P."/>
            <person name="Stolte C."/>
            <person name="Zeng Q."/>
            <person name="Eisenstadt E."/>
            <person name="Fraser-Liggett C."/>
            <person name="Strausberg R."/>
            <person name="Galagan J."/>
            <person name="Birren B."/>
            <person name="Collins F.H."/>
        </authorList>
    </citation>
    <scope>NUCLEOTIDE SEQUENCE [LARGE SCALE GENOMIC DNA]</scope>
    <source>
        <strain evidence="4">JHB</strain>
    </source>
</reference>
<evidence type="ECO:0000313" key="6">
    <source>
        <dbReference type="Proteomes" id="UP000002320"/>
    </source>
</evidence>
<gene>
    <name evidence="5" type="primary">6037364</name>
    <name evidence="4" type="ORF">CpipJ_CPIJ005802</name>
</gene>
<evidence type="ECO:0000313" key="4">
    <source>
        <dbReference type="EMBL" id="EDS25860.1"/>
    </source>
</evidence>
<dbReference type="Proteomes" id="UP000002320">
    <property type="component" value="Unassembled WGS sequence"/>
</dbReference>
<reference evidence="5" key="2">
    <citation type="submission" date="2020-05" db="UniProtKB">
        <authorList>
            <consortium name="EnsemblMetazoa"/>
        </authorList>
    </citation>
    <scope>IDENTIFICATION</scope>
    <source>
        <strain evidence="5">JHB</strain>
    </source>
</reference>
<feature type="chain" id="PRO_5014566694" evidence="3">
    <location>
        <begin position="17"/>
        <end position="362"/>
    </location>
</feature>
<dbReference type="InParanoid" id="B0WF02"/>
<feature type="region of interest" description="Disordered" evidence="2">
    <location>
        <begin position="277"/>
        <end position="362"/>
    </location>
</feature>
<dbReference type="HOGENOM" id="CLU_765616_0_0_1"/>
<sequence>MKVTVLVLAAIGVAAAYPQFTREQNSHEERLNRFLGLLPENLRQEIETVLRQSHATGTRPEWSPELRDQIREHMTSHKEFHRDRLNRFLAMLPEDLRQEVNNLYEQSAATGEYPRISEDLGNRIRAHFAAQHQFSFMTTLPEDLRQEVAAVLTHQERPQNIVEAHREQLTFLLDFLPADLRAEVEAAFFNGERPEISRDLQHRLRDYFLQLLPVELRQQIYAVVREAMETGTVPLLGAELRRQLVKFLEMMRTPQLCTNQSALDDVADHRRVVITVPRVDTEPRGGSCARGPSPRIPAVVGRYAAETRNKKQEPRNKKQETRNKKQETRNKKQETRNMKSEIRKQEQETRSRYKKQKPETET</sequence>
<feature type="signal peptide" evidence="3">
    <location>
        <begin position="1"/>
        <end position="16"/>
    </location>
</feature>
<dbReference type="EMBL" id="DS231912">
    <property type="protein sequence ID" value="EDS25860.1"/>
    <property type="molecule type" value="Genomic_DNA"/>
</dbReference>
<dbReference type="OMA" id="KETHRDQ"/>